<proteinExistence type="predicted"/>
<dbReference type="WBParaSite" id="PTRK_0001136800.1">
    <property type="protein sequence ID" value="PTRK_0001136800.1"/>
    <property type="gene ID" value="PTRK_0001136800"/>
</dbReference>
<dbReference type="Proteomes" id="UP000038045">
    <property type="component" value="Unplaced"/>
</dbReference>
<name>A0A0N4ZS87_PARTI</name>
<accession>A0A0N4ZS87</accession>
<feature type="region of interest" description="Disordered" evidence="1">
    <location>
        <begin position="1"/>
        <end position="58"/>
    </location>
</feature>
<reference evidence="3" key="1">
    <citation type="submission" date="2017-02" db="UniProtKB">
        <authorList>
            <consortium name="WormBaseParasite"/>
        </authorList>
    </citation>
    <scope>IDENTIFICATION</scope>
</reference>
<keyword evidence="2" id="KW-1185">Reference proteome</keyword>
<evidence type="ECO:0000313" key="3">
    <source>
        <dbReference type="WBParaSite" id="PTRK_0001136800.1"/>
    </source>
</evidence>
<protein>
    <submittedName>
        <fullName evidence="3">Ice-structuring protein 4-like</fullName>
    </submittedName>
</protein>
<dbReference type="AlphaFoldDB" id="A0A0N4ZS87"/>
<evidence type="ECO:0000256" key="1">
    <source>
        <dbReference type="SAM" id="MobiDB-lite"/>
    </source>
</evidence>
<feature type="compositionally biased region" description="Polar residues" evidence="1">
    <location>
        <begin position="13"/>
        <end position="36"/>
    </location>
</feature>
<sequence length="252" mass="26527">MISNNSDAKDFETLSTLGKETGALNATSPTSKSPNESLPTSNNPININNQSPLNDKNVKNDKSLKEESIADKCKSTNQIINENIIAPAYSVASNLASNSSIVVESAKKQCISAAQVASTTINENVINPVYVAATKVASNTAIIAEQGKNCCIDAVNVASSTLNETIIPKARNAAANVASNTEYVAESAKEKVYNAMNTMSDAVSNVKISSTVSNCKEQMTSVANCTMEQASRAFSAASDMLMPASKETSKKQ</sequence>
<evidence type="ECO:0000313" key="2">
    <source>
        <dbReference type="Proteomes" id="UP000038045"/>
    </source>
</evidence>
<feature type="compositionally biased region" description="Low complexity" evidence="1">
    <location>
        <begin position="37"/>
        <end position="54"/>
    </location>
</feature>
<organism evidence="2 3">
    <name type="scientific">Parastrongyloides trichosuri</name>
    <name type="common">Possum-specific nematode worm</name>
    <dbReference type="NCBI Taxonomy" id="131310"/>
    <lineage>
        <taxon>Eukaryota</taxon>
        <taxon>Metazoa</taxon>
        <taxon>Ecdysozoa</taxon>
        <taxon>Nematoda</taxon>
        <taxon>Chromadorea</taxon>
        <taxon>Rhabditida</taxon>
        <taxon>Tylenchina</taxon>
        <taxon>Panagrolaimomorpha</taxon>
        <taxon>Strongyloidoidea</taxon>
        <taxon>Strongyloididae</taxon>
        <taxon>Parastrongyloides</taxon>
    </lineage>
</organism>